<dbReference type="InterPro" id="IPR026881">
    <property type="entry name" value="WYL_dom"/>
</dbReference>
<name>A0A6J6PLW3_9ZZZZ</name>
<accession>A0A6J6PLW3</accession>
<reference evidence="4" key="1">
    <citation type="submission" date="2020-05" db="EMBL/GenBank/DDBJ databases">
        <authorList>
            <person name="Chiriac C."/>
            <person name="Salcher M."/>
            <person name="Ghai R."/>
            <person name="Kavagutti S V."/>
        </authorList>
    </citation>
    <scope>NUCLEOTIDE SEQUENCE</scope>
</reference>
<dbReference type="Pfam" id="PF25583">
    <property type="entry name" value="WCX"/>
    <property type="match status" value="1"/>
</dbReference>
<dbReference type="EMBL" id="CAEZXM010000200">
    <property type="protein sequence ID" value="CAB4697795.1"/>
    <property type="molecule type" value="Genomic_DNA"/>
</dbReference>
<protein>
    <submittedName>
        <fullName evidence="4">Unannotated protein</fullName>
    </submittedName>
</protein>
<dbReference type="InterPro" id="IPR051534">
    <property type="entry name" value="CBASS_pafABC_assoc_protein"/>
</dbReference>
<dbReference type="PIRSF" id="PIRSF016838">
    <property type="entry name" value="PafC"/>
    <property type="match status" value="1"/>
</dbReference>
<feature type="domain" description="WCX" evidence="3">
    <location>
        <begin position="234"/>
        <end position="296"/>
    </location>
</feature>
<evidence type="ECO:0000259" key="3">
    <source>
        <dbReference type="Pfam" id="PF25583"/>
    </source>
</evidence>
<organism evidence="4">
    <name type="scientific">freshwater metagenome</name>
    <dbReference type="NCBI Taxonomy" id="449393"/>
    <lineage>
        <taxon>unclassified sequences</taxon>
        <taxon>metagenomes</taxon>
        <taxon>ecological metagenomes</taxon>
    </lineage>
</organism>
<dbReference type="Pfam" id="PF13280">
    <property type="entry name" value="WYL"/>
    <property type="match status" value="1"/>
</dbReference>
<dbReference type="InterPro" id="IPR057727">
    <property type="entry name" value="WCX_dom"/>
</dbReference>
<evidence type="ECO:0000259" key="2">
    <source>
        <dbReference type="Pfam" id="PF19187"/>
    </source>
</evidence>
<dbReference type="PANTHER" id="PTHR34580:SF1">
    <property type="entry name" value="PROTEIN PAFC"/>
    <property type="match status" value="1"/>
</dbReference>
<feature type="domain" description="PafC HTH" evidence="2">
    <location>
        <begin position="11"/>
        <end position="123"/>
    </location>
</feature>
<dbReference type="AlphaFoldDB" id="A0A6J6PLW3"/>
<dbReference type="InterPro" id="IPR028349">
    <property type="entry name" value="PafC-like"/>
</dbReference>
<evidence type="ECO:0000259" key="1">
    <source>
        <dbReference type="Pfam" id="PF13280"/>
    </source>
</evidence>
<proteinExistence type="predicted"/>
<gene>
    <name evidence="4" type="ORF">UFOPK2366_01102</name>
</gene>
<dbReference type="PANTHER" id="PTHR34580">
    <property type="match status" value="1"/>
</dbReference>
<dbReference type="PROSITE" id="PS52050">
    <property type="entry name" value="WYL"/>
    <property type="match status" value="1"/>
</dbReference>
<sequence>MAKRGPRPAHERLKRLLVMLPWLMQREEVPVSEMAAHFSLTEAELIADLERASMCGLPPFVDEMIDVYIDEGMVYAGVPRLFTRPLRLTAPEGFGLLAAGRSAMQLPGADPAGPLGRALDKLAIELGDDGVVVDLDRPEVADELAAAAASGQRLRMSYWTPSRDEVTNRDVTPRAVFTDGGHWYLLADDHRSGEERNFRIDRIMAIEATGVFDAAREVVVPDARTWFIGDPDFERVTLRMPTDMLWMIERYPTDSITQDESLADMSIVVLAVTGEQWLSRLLLRLGASAVVLQPERWSSLAAVAAQAVLRRYGVESNET</sequence>
<evidence type="ECO:0000313" key="4">
    <source>
        <dbReference type="EMBL" id="CAB4697795.1"/>
    </source>
</evidence>
<dbReference type="Pfam" id="PF19187">
    <property type="entry name" value="HTH_PafC"/>
    <property type="match status" value="1"/>
</dbReference>
<feature type="domain" description="WYL" evidence="1">
    <location>
        <begin position="140"/>
        <end position="207"/>
    </location>
</feature>
<dbReference type="InterPro" id="IPR043839">
    <property type="entry name" value="PafC_HTH"/>
</dbReference>